<dbReference type="PANTHER" id="PTHR32196">
    <property type="entry name" value="ABC TRANSPORTER PERMEASE PROTEIN YPHD-RELATED-RELATED"/>
    <property type="match status" value="1"/>
</dbReference>
<protein>
    <submittedName>
        <fullName evidence="7">Ribose ABC transporter permease</fullName>
    </submittedName>
</protein>
<accession>A0ABY5JRR6</accession>
<gene>
    <name evidence="7" type="ORF">NP439_23670</name>
</gene>
<evidence type="ECO:0000256" key="2">
    <source>
        <dbReference type="ARBA" id="ARBA00022475"/>
    </source>
</evidence>
<name>A0ABY5JRR6_9BACI</name>
<dbReference type="RefSeq" id="WP_256708177.1">
    <property type="nucleotide sequence ID" value="NZ_CP101914.1"/>
</dbReference>
<dbReference type="InterPro" id="IPR001851">
    <property type="entry name" value="ABC_transp_permease"/>
</dbReference>
<dbReference type="Proteomes" id="UP001059773">
    <property type="component" value="Chromosome"/>
</dbReference>
<evidence type="ECO:0000256" key="5">
    <source>
        <dbReference type="ARBA" id="ARBA00023136"/>
    </source>
</evidence>
<keyword evidence="4 6" id="KW-1133">Transmembrane helix</keyword>
<feature type="transmembrane region" description="Helical" evidence="6">
    <location>
        <begin position="72"/>
        <end position="91"/>
    </location>
</feature>
<keyword evidence="5 6" id="KW-0472">Membrane</keyword>
<feature type="transmembrane region" description="Helical" evidence="6">
    <location>
        <begin position="270"/>
        <end position="289"/>
    </location>
</feature>
<evidence type="ECO:0000313" key="8">
    <source>
        <dbReference type="Proteomes" id="UP001059773"/>
    </source>
</evidence>
<evidence type="ECO:0000256" key="1">
    <source>
        <dbReference type="ARBA" id="ARBA00004651"/>
    </source>
</evidence>
<comment type="subcellular location">
    <subcellularLocation>
        <location evidence="1">Cell membrane</location>
        <topology evidence="1">Multi-pass membrane protein</topology>
    </subcellularLocation>
</comment>
<evidence type="ECO:0000256" key="3">
    <source>
        <dbReference type="ARBA" id="ARBA00022692"/>
    </source>
</evidence>
<proteinExistence type="predicted"/>
<keyword evidence="3 6" id="KW-0812">Transmembrane</keyword>
<keyword evidence="8" id="KW-1185">Reference proteome</keyword>
<feature type="transmembrane region" description="Helical" evidence="6">
    <location>
        <begin position="162"/>
        <end position="184"/>
    </location>
</feature>
<evidence type="ECO:0000256" key="6">
    <source>
        <dbReference type="SAM" id="Phobius"/>
    </source>
</evidence>
<dbReference type="EMBL" id="CP101914">
    <property type="protein sequence ID" value="UUI02991.1"/>
    <property type="molecule type" value="Genomic_DNA"/>
</dbReference>
<organism evidence="7 8">
    <name type="scientific">Oceanobacillus jeddahense</name>
    <dbReference type="NCBI Taxonomy" id="1462527"/>
    <lineage>
        <taxon>Bacteria</taxon>
        <taxon>Bacillati</taxon>
        <taxon>Bacillota</taxon>
        <taxon>Bacilli</taxon>
        <taxon>Bacillales</taxon>
        <taxon>Bacillaceae</taxon>
        <taxon>Oceanobacillus</taxon>
    </lineage>
</organism>
<reference evidence="7" key="1">
    <citation type="submission" date="2022-07" db="EMBL/GenBank/DDBJ databases">
        <title>FELIX.</title>
        <authorList>
            <person name="Wan K.H."/>
            <person name="Park S."/>
            <person name="Lawrence Q."/>
            <person name="Eichenberger J.P."/>
            <person name="Booth B.W."/>
            <person name="Piaggio A.J."/>
            <person name="Chandler J.C."/>
            <person name="Franklin A.B."/>
            <person name="Celniker S.E."/>
        </authorList>
    </citation>
    <scope>NUCLEOTIDE SEQUENCE</scope>
    <source>
        <strain evidence="7">QA-1986 374</strain>
    </source>
</reference>
<evidence type="ECO:0000256" key="4">
    <source>
        <dbReference type="ARBA" id="ARBA00022989"/>
    </source>
</evidence>
<feature type="transmembrane region" description="Helical" evidence="6">
    <location>
        <begin position="124"/>
        <end position="142"/>
    </location>
</feature>
<keyword evidence="2" id="KW-1003">Cell membrane</keyword>
<feature type="transmembrane region" description="Helical" evidence="6">
    <location>
        <begin position="21"/>
        <end position="41"/>
    </location>
</feature>
<feature type="transmembrane region" description="Helical" evidence="6">
    <location>
        <begin position="215"/>
        <end position="234"/>
    </location>
</feature>
<evidence type="ECO:0000313" key="7">
    <source>
        <dbReference type="EMBL" id="UUI02991.1"/>
    </source>
</evidence>
<sequence length="318" mass="33284">MDEMTKKKLLSLSAIQKYGMMLILVLIIIIFSVLSPNFFTYSNFMSMLRQISVIGIIAAGQTLVIIKGGIDLSVGSIVAFAGVVSALTLASTGNTTLAIIAGLLVGALVGCLNGVLISKLKLSPLIVTLASMTLYGGVALVLSDGNPIIVSESGFNFLGQGYVGPIPFPVFLLIAVYLVLFFILRKTIHGQYIYSIGGNEKATKLSGVKVDIHKIIVYTTSGLLAGLAAVILTARLSSASPVAGTGYELDAIAAVILGGTSLFGGRGSVFGTLIGVAILGFLTSGMNLINVSPFYQDIAKGLIILFAVIIDRFINRDK</sequence>
<dbReference type="CDD" id="cd06579">
    <property type="entry name" value="TM_PBP1_transp_AraH_like"/>
    <property type="match status" value="1"/>
</dbReference>
<dbReference type="Pfam" id="PF02653">
    <property type="entry name" value="BPD_transp_2"/>
    <property type="match status" value="1"/>
</dbReference>
<feature type="transmembrane region" description="Helical" evidence="6">
    <location>
        <begin position="97"/>
        <end position="117"/>
    </location>
</feature>